<dbReference type="AlphaFoldDB" id="A0A2G8S7R4"/>
<evidence type="ECO:0000313" key="3">
    <source>
        <dbReference type="Proteomes" id="UP000230002"/>
    </source>
</evidence>
<sequence>MAEERRRRGGESISSQLCVPLSRIYAPDKRLRTFKLTPPLTWRSDSPRPLINSHSRSGPSPVHPPQQHPPTPRTARSKPCPATHRQREHPGPGPSTMQSPASVPKRI</sequence>
<comment type="caution">
    <text evidence="2">The sequence shown here is derived from an EMBL/GenBank/DDBJ whole genome shotgun (WGS) entry which is preliminary data.</text>
</comment>
<evidence type="ECO:0000313" key="2">
    <source>
        <dbReference type="EMBL" id="PIL29816.1"/>
    </source>
</evidence>
<feature type="region of interest" description="Disordered" evidence="1">
    <location>
        <begin position="30"/>
        <end position="107"/>
    </location>
</feature>
<protein>
    <submittedName>
        <fullName evidence="2">Uncharacterized protein</fullName>
    </submittedName>
</protein>
<organism evidence="2 3">
    <name type="scientific">Ganoderma sinense ZZ0214-1</name>
    <dbReference type="NCBI Taxonomy" id="1077348"/>
    <lineage>
        <taxon>Eukaryota</taxon>
        <taxon>Fungi</taxon>
        <taxon>Dikarya</taxon>
        <taxon>Basidiomycota</taxon>
        <taxon>Agaricomycotina</taxon>
        <taxon>Agaricomycetes</taxon>
        <taxon>Polyporales</taxon>
        <taxon>Polyporaceae</taxon>
        <taxon>Ganoderma</taxon>
    </lineage>
</organism>
<dbReference type="Proteomes" id="UP000230002">
    <property type="component" value="Unassembled WGS sequence"/>
</dbReference>
<keyword evidence="3" id="KW-1185">Reference proteome</keyword>
<reference evidence="2 3" key="1">
    <citation type="journal article" date="2015" name="Sci. Rep.">
        <title>Chromosome-level genome map provides insights into diverse defense mechanisms in the medicinal fungus Ganoderma sinense.</title>
        <authorList>
            <person name="Zhu Y."/>
            <person name="Xu J."/>
            <person name="Sun C."/>
            <person name="Zhou S."/>
            <person name="Xu H."/>
            <person name="Nelson D.R."/>
            <person name="Qian J."/>
            <person name="Song J."/>
            <person name="Luo H."/>
            <person name="Xiang L."/>
            <person name="Li Y."/>
            <person name="Xu Z."/>
            <person name="Ji A."/>
            <person name="Wang L."/>
            <person name="Lu S."/>
            <person name="Hayward A."/>
            <person name="Sun W."/>
            <person name="Li X."/>
            <person name="Schwartz D.C."/>
            <person name="Wang Y."/>
            <person name="Chen S."/>
        </authorList>
    </citation>
    <scope>NUCLEOTIDE SEQUENCE [LARGE SCALE GENOMIC DNA]</scope>
    <source>
        <strain evidence="2 3">ZZ0214-1</strain>
    </source>
</reference>
<evidence type="ECO:0000256" key="1">
    <source>
        <dbReference type="SAM" id="MobiDB-lite"/>
    </source>
</evidence>
<gene>
    <name evidence="2" type="ORF">GSI_08022</name>
</gene>
<proteinExistence type="predicted"/>
<feature type="compositionally biased region" description="Pro residues" evidence="1">
    <location>
        <begin position="61"/>
        <end position="72"/>
    </location>
</feature>
<accession>A0A2G8S7R4</accession>
<name>A0A2G8S7R4_9APHY</name>
<dbReference type="EMBL" id="AYKW01000018">
    <property type="protein sequence ID" value="PIL29816.1"/>
    <property type="molecule type" value="Genomic_DNA"/>
</dbReference>